<evidence type="ECO:0000313" key="2">
    <source>
        <dbReference type="EMBL" id="VVE36774.1"/>
    </source>
</evidence>
<protein>
    <recommendedName>
        <fullName evidence="1">Bacterial shufflon protein N-terminal domain-containing protein</fullName>
    </recommendedName>
</protein>
<proteinExistence type="predicted"/>
<keyword evidence="3" id="KW-1185">Reference proteome</keyword>
<evidence type="ECO:0000313" key="3">
    <source>
        <dbReference type="Proteomes" id="UP000334380"/>
    </source>
</evidence>
<accession>A0A5E4XKF4</accession>
<name>A0A5E4XKF4_9BURK</name>
<reference evidence="2 3" key="1">
    <citation type="submission" date="2019-08" db="EMBL/GenBank/DDBJ databases">
        <authorList>
            <person name="Peeters C."/>
        </authorList>
    </citation>
    <scope>NUCLEOTIDE SEQUENCE [LARGE SCALE GENOMIC DNA]</scope>
    <source>
        <strain evidence="2 3">LMG 31013</strain>
    </source>
</reference>
<sequence length="439" mass="45005">MSEVLGALFALLVGMMYLPKIQSGIATERHVMTDVTTAQQQQQWVSAVSSYVSQNNATLLATVTTTPTPISVAAVKAANVGLPVGFTGTNPFNQTWAAAVTQPSVGNLQVLIYATGGTPINDQELGSIARAAMGVGGMIPTNNSGVYPGGAATAYGAFGAWQIPTASYGVAGGSPASLLTFNKGTLTSNYLYRNAVPGQPQLNTMSTNLSMGGNTITNAQQIQLAVGNGVQVGSTYYYGDSTNSAIRQNGTLYIQNQAGTAPASLNAGNTTTQSLTANGNAFAAGSIQSGGRMTTGEYLQVNGFASAGSWCPSNGLVGRDGTGLLLFCQSGVWKPAGGGGSAVAYCKSTSCGITLPSGGTWDISGVSYAQQAAWNGAAFWINGALVDTNVDWGDQEGTGYGIMTGTYQITVGGPTYIPAWTSWSSAWGDYTITLHATKE</sequence>
<dbReference type="Proteomes" id="UP000334380">
    <property type="component" value="Unassembled WGS sequence"/>
</dbReference>
<dbReference type="EMBL" id="CABPRU010000011">
    <property type="protein sequence ID" value="VVE36774.1"/>
    <property type="molecule type" value="Genomic_DNA"/>
</dbReference>
<dbReference type="OrthoDB" id="7220054at2"/>
<feature type="domain" description="Bacterial shufflon protein N-terminal" evidence="1">
    <location>
        <begin position="36"/>
        <end position="331"/>
    </location>
</feature>
<dbReference type="RefSeq" id="WP_150614372.1">
    <property type="nucleotide sequence ID" value="NZ_CABPRU010000011.1"/>
</dbReference>
<dbReference type="InterPro" id="IPR007001">
    <property type="entry name" value="Shufflon_N"/>
</dbReference>
<organism evidence="2 3">
    <name type="scientific">Pandoraea terrigena</name>
    <dbReference type="NCBI Taxonomy" id="2508292"/>
    <lineage>
        <taxon>Bacteria</taxon>
        <taxon>Pseudomonadati</taxon>
        <taxon>Pseudomonadota</taxon>
        <taxon>Betaproteobacteria</taxon>
        <taxon>Burkholderiales</taxon>
        <taxon>Burkholderiaceae</taxon>
        <taxon>Pandoraea</taxon>
    </lineage>
</organism>
<gene>
    <name evidence="2" type="ORF">PTE31013_03966</name>
</gene>
<evidence type="ECO:0000259" key="1">
    <source>
        <dbReference type="Pfam" id="PF04917"/>
    </source>
</evidence>
<dbReference type="Pfam" id="PF04917">
    <property type="entry name" value="Shufflon_N"/>
    <property type="match status" value="1"/>
</dbReference>
<dbReference type="AlphaFoldDB" id="A0A5E4XKF4"/>